<evidence type="ECO:0000313" key="1">
    <source>
        <dbReference type="EMBL" id="ABU71946.1"/>
    </source>
</evidence>
<evidence type="ECO:0000313" key="2">
    <source>
        <dbReference type="Proteomes" id="UP000008152"/>
    </source>
</evidence>
<gene>
    <name evidence="1" type="ordered locus">VIBHAR_02995</name>
</gene>
<proteinExistence type="predicted"/>
<sequence length="37" mass="4587">MVNIYWIEPGFRELQSKQNKNMSPHHRHYLKLFDLTD</sequence>
<dbReference type="Proteomes" id="UP000008152">
    <property type="component" value="Chromosome I"/>
</dbReference>
<dbReference type="EMBL" id="CP000789">
    <property type="protein sequence ID" value="ABU71946.1"/>
    <property type="molecule type" value="Genomic_DNA"/>
</dbReference>
<accession>A7MUL5</accession>
<organism evidence="1 2">
    <name type="scientific">Vibrio campbellii (strain ATCC BAA-1116)</name>
    <dbReference type="NCBI Taxonomy" id="2902295"/>
    <lineage>
        <taxon>Bacteria</taxon>
        <taxon>Pseudomonadati</taxon>
        <taxon>Pseudomonadota</taxon>
        <taxon>Gammaproteobacteria</taxon>
        <taxon>Vibrionales</taxon>
        <taxon>Vibrionaceae</taxon>
        <taxon>Vibrio</taxon>
    </lineage>
</organism>
<dbReference type="KEGG" id="vha:VIBHAR_02995"/>
<dbReference type="AlphaFoldDB" id="A7MUL5"/>
<reference evidence="1 2" key="1">
    <citation type="submission" date="2007-08" db="EMBL/GenBank/DDBJ databases">
        <authorList>
            <consortium name="The Vibrio harveyi Genome Sequencing Project"/>
            <person name="Bassler B."/>
            <person name="Clifton S.W."/>
            <person name="Fulton L."/>
            <person name="Delehaunty K."/>
            <person name="Fronick C."/>
            <person name="Harrison M."/>
            <person name="Markivic C."/>
            <person name="Fulton R."/>
            <person name="Tin-Wollam A.-M."/>
            <person name="Shah N."/>
            <person name="Pepin K."/>
            <person name="Nash W."/>
            <person name="Thiruvilangam P."/>
            <person name="Bhonagiri V."/>
            <person name="Waters C."/>
            <person name="Tu K.C."/>
            <person name="Irgon J."/>
            <person name="Wilson R.K."/>
        </authorList>
    </citation>
    <scope>NUCLEOTIDE SEQUENCE [LARGE SCALE GENOMIC DNA]</scope>
    <source>
        <strain evidence="2">ATCC BAA-1116 / BB120</strain>
    </source>
</reference>
<name>A7MUL5_VIBC1</name>
<dbReference type="PATRIC" id="fig|338187.36.peg.2923"/>
<protein>
    <submittedName>
        <fullName evidence="1">Uncharacterized protein</fullName>
    </submittedName>
</protein>